<evidence type="ECO:0000259" key="1">
    <source>
        <dbReference type="PROSITE" id="PS51787"/>
    </source>
</evidence>
<dbReference type="Gene3D" id="2.30.130.40">
    <property type="entry name" value="LON domain-like"/>
    <property type="match status" value="1"/>
</dbReference>
<dbReference type="SUPFAM" id="SSF88697">
    <property type="entry name" value="PUA domain-like"/>
    <property type="match status" value="1"/>
</dbReference>
<gene>
    <name evidence="2" type="ORF">B0I33_104365</name>
</gene>
<keyword evidence="3" id="KW-1185">Reference proteome</keyword>
<dbReference type="InterPro" id="IPR046336">
    <property type="entry name" value="Lon_prtase_N_sf"/>
</dbReference>
<dbReference type="SMART" id="SM00464">
    <property type="entry name" value="LON"/>
    <property type="match status" value="1"/>
</dbReference>
<feature type="domain" description="Lon N-terminal" evidence="1">
    <location>
        <begin position="10"/>
        <end position="211"/>
    </location>
</feature>
<dbReference type="AlphaFoldDB" id="A0A2T0LWY9"/>
<dbReference type="OrthoDB" id="25394at2"/>
<dbReference type="Gene3D" id="1.20.58.1480">
    <property type="match status" value="1"/>
</dbReference>
<name>A0A2T0LWY9_9PSEU</name>
<evidence type="ECO:0000313" key="3">
    <source>
        <dbReference type="Proteomes" id="UP000238362"/>
    </source>
</evidence>
<dbReference type="PANTHER" id="PTHR46732:SF8">
    <property type="entry name" value="ATP-DEPENDENT PROTEASE LA (LON) DOMAIN PROTEIN"/>
    <property type="match status" value="1"/>
</dbReference>
<dbReference type="Pfam" id="PF02190">
    <property type="entry name" value="LON_substr_bdg"/>
    <property type="match status" value="1"/>
</dbReference>
<evidence type="ECO:0000313" key="2">
    <source>
        <dbReference type="EMBL" id="PRX48548.1"/>
    </source>
</evidence>
<organism evidence="2 3">
    <name type="scientific">Prauserella shujinwangii</name>
    <dbReference type="NCBI Taxonomy" id="1453103"/>
    <lineage>
        <taxon>Bacteria</taxon>
        <taxon>Bacillati</taxon>
        <taxon>Actinomycetota</taxon>
        <taxon>Actinomycetes</taxon>
        <taxon>Pseudonocardiales</taxon>
        <taxon>Pseudonocardiaceae</taxon>
        <taxon>Prauserella</taxon>
    </lineage>
</organism>
<accession>A0A2T0LWY9</accession>
<dbReference type="RefSeq" id="WP_106178621.1">
    <property type="nucleotide sequence ID" value="NZ_PVNH01000004.1"/>
</dbReference>
<dbReference type="InterPro" id="IPR003111">
    <property type="entry name" value="Lon_prtase_N"/>
</dbReference>
<dbReference type="InterPro" id="IPR015947">
    <property type="entry name" value="PUA-like_sf"/>
</dbReference>
<comment type="caution">
    <text evidence="2">The sequence shown here is derived from an EMBL/GenBank/DDBJ whole genome shotgun (WGS) entry which is preliminary data.</text>
</comment>
<protein>
    <recommendedName>
        <fullName evidence="1">Lon N-terminal domain-containing protein</fullName>
    </recommendedName>
</protein>
<dbReference type="Proteomes" id="UP000238362">
    <property type="component" value="Unassembled WGS sequence"/>
</dbReference>
<sequence>MPETTPESERTTLPLFPLQTVLLPGAYLPLHIFEPRYRQLTVDLMTGTVPDRLFGVIAIRTTFVREVERLEHLHPVGCAALLREAQRLPDGRFDIVTTGQRRFRLLSVDSWSAPYLLGTVEWLDDIPLPEEGTEATDLLCAGARAAHRRYCMAAWEREDWHLPPAGTDPARLSYLLAADCALPLPDRQALLEERRPLRRLHLTCELLRREAGFLSLLRAVPPPPGELAGPAEPAHLN</sequence>
<dbReference type="PROSITE" id="PS51787">
    <property type="entry name" value="LON_N"/>
    <property type="match status" value="1"/>
</dbReference>
<dbReference type="EMBL" id="PVNH01000004">
    <property type="protein sequence ID" value="PRX48548.1"/>
    <property type="molecule type" value="Genomic_DNA"/>
</dbReference>
<dbReference type="PANTHER" id="PTHR46732">
    <property type="entry name" value="ATP-DEPENDENT PROTEASE LA (LON) DOMAIN PROTEIN"/>
    <property type="match status" value="1"/>
</dbReference>
<proteinExistence type="predicted"/>
<reference evidence="2 3" key="1">
    <citation type="submission" date="2018-03" db="EMBL/GenBank/DDBJ databases">
        <title>Genomic Encyclopedia of Type Strains, Phase III (KMG-III): the genomes of soil and plant-associated and newly described type strains.</title>
        <authorList>
            <person name="Whitman W."/>
        </authorList>
    </citation>
    <scope>NUCLEOTIDE SEQUENCE [LARGE SCALE GENOMIC DNA]</scope>
    <source>
        <strain evidence="2 3">CGMCC 4.7125</strain>
    </source>
</reference>